<comment type="caution">
    <text evidence="3">The sequence shown here is derived from an EMBL/GenBank/DDBJ whole genome shotgun (WGS) entry which is preliminary data.</text>
</comment>
<accession>A0A368MWM4</accession>
<evidence type="ECO:0000259" key="2">
    <source>
        <dbReference type="SMART" id="SM00014"/>
    </source>
</evidence>
<name>A0A368MWM4_9FLAO</name>
<dbReference type="Gene3D" id="1.20.144.10">
    <property type="entry name" value="Phosphatidic acid phosphatase type 2/haloperoxidase"/>
    <property type="match status" value="1"/>
</dbReference>
<dbReference type="RefSeq" id="WP_114303834.1">
    <property type="nucleotide sequence ID" value="NZ_QPIE01000005.1"/>
</dbReference>
<keyword evidence="1" id="KW-0812">Transmembrane</keyword>
<dbReference type="OrthoDB" id="9789113at2"/>
<gene>
    <name evidence="3" type="ORF">DQ356_07285</name>
</gene>
<keyword evidence="4" id="KW-1185">Reference proteome</keyword>
<dbReference type="EMBL" id="QPIE01000005">
    <property type="protein sequence ID" value="RCU42622.1"/>
    <property type="molecule type" value="Genomic_DNA"/>
</dbReference>
<keyword evidence="1" id="KW-0472">Membrane</keyword>
<feature type="transmembrane region" description="Helical" evidence="1">
    <location>
        <begin position="26"/>
        <end position="48"/>
    </location>
</feature>
<dbReference type="SUPFAM" id="SSF48317">
    <property type="entry name" value="Acid phosphatase/Vanadium-dependent haloperoxidase"/>
    <property type="match status" value="1"/>
</dbReference>
<dbReference type="Pfam" id="PF01569">
    <property type="entry name" value="PAP2"/>
    <property type="match status" value="1"/>
</dbReference>
<dbReference type="AlphaFoldDB" id="A0A368MWM4"/>
<proteinExistence type="predicted"/>
<dbReference type="Proteomes" id="UP000252172">
    <property type="component" value="Unassembled WGS sequence"/>
</dbReference>
<dbReference type="PANTHER" id="PTHR14969:SF13">
    <property type="entry name" value="AT30094P"/>
    <property type="match status" value="1"/>
</dbReference>
<dbReference type="SMART" id="SM00014">
    <property type="entry name" value="acidPPc"/>
    <property type="match status" value="1"/>
</dbReference>
<evidence type="ECO:0000313" key="3">
    <source>
        <dbReference type="EMBL" id="RCU42622.1"/>
    </source>
</evidence>
<feature type="transmembrane region" description="Helical" evidence="1">
    <location>
        <begin position="159"/>
        <end position="178"/>
    </location>
</feature>
<feature type="transmembrane region" description="Helical" evidence="1">
    <location>
        <begin position="133"/>
        <end position="153"/>
    </location>
</feature>
<reference evidence="3 4" key="1">
    <citation type="submission" date="2018-07" db="EMBL/GenBank/DDBJ databases">
        <title>Chryseobacterium lacus sp. nov., isolated from lake water.</title>
        <authorList>
            <person name="Li C.-M."/>
        </authorList>
    </citation>
    <scope>NUCLEOTIDE SEQUENCE [LARGE SCALE GENOMIC DNA]</scope>
    <source>
        <strain evidence="3 4">YLOS41</strain>
    </source>
</reference>
<dbReference type="InterPro" id="IPR000326">
    <property type="entry name" value="PAP2/HPO"/>
</dbReference>
<evidence type="ECO:0000256" key="1">
    <source>
        <dbReference type="SAM" id="Phobius"/>
    </source>
</evidence>
<dbReference type="PANTHER" id="PTHR14969">
    <property type="entry name" value="SPHINGOSINE-1-PHOSPHATE PHOSPHOHYDROLASE"/>
    <property type="match status" value="1"/>
</dbReference>
<feature type="domain" description="Phosphatidic acid phosphatase type 2/haloperoxidase" evidence="2">
    <location>
        <begin position="60"/>
        <end position="174"/>
    </location>
</feature>
<feature type="transmembrane region" description="Helical" evidence="1">
    <location>
        <begin position="55"/>
        <end position="77"/>
    </location>
</feature>
<protein>
    <submittedName>
        <fullName evidence="3">Phosphatase PAP2 family protein</fullName>
    </submittedName>
</protein>
<keyword evidence="1" id="KW-1133">Transmembrane helix</keyword>
<evidence type="ECO:0000313" key="4">
    <source>
        <dbReference type="Proteomes" id="UP000252172"/>
    </source>
</evidence>
<dbReference type="InterPro" id="IPR036938">
    <property type="entry name" value="PAP2/HPO_sf"/>
</dbReference>
<organism evidence="3 4">
    <name type="scientific">Chryseobacterium lacus</name>
    <dbReference type="NCBI Taxonomy" id="2058346"/>
    <lineage>
        <taxon>Bacteria</taxon>
        <taxon>Pseudomonadati</taxon>
        <taxon>Bacteroidota</taxon>
        <taxon>Flavobacteriia</taxon>
        <taxon>Flavobacteriales</taxon>
        <taxon>Weeksellaceae</taxon>
        <taxon>Chryseobacterium group</taxon>
        <taxon>Chryseobacterium</taxon>
    </lineage>
</organism>
<sequence length="188" mass="21606">MQEFIEKDREIFLYLNTLGSPEFDPFWSLISGKWIWIPLYIIFLYLLFKNYNWKGLLYIVIFIALGVTVSDQLSGIFKYGIARLRPCHDADLTPAMRIVECGGQFGFYSAHASNTFFIASFMTMMLKGRYGWFPFFLFFWAAIVSYSRIYLGVHFPADVLMGAAVGFLLGGFFATLSLKAIRKQSVLN</sequence>